<keyword evidence="4" id="KW-1185">Reference proteome</keyword>
<feature type="compositionally biased region" description="Polar residues" evidence="1">
    <location>
        <begin position="100"/>
        <end position="110"/>
    </location>
</feature>
<organism evidence="3 4">
    <name type="scientific">[Candida] subhashii</name>
    <dbReference type="NCBI Taxonomy" id="561895"/>
    <lineage>
        <taxon>Eukaryota</taxon>
        <taxon>Fungi</taxon>
        <taxon>Dikarya</taxon>
        <taxon>Ascomycota</taxon>
        <taxon>Saccharomycotina</taxon>
        <taxon>Pichiomycetes</taxon>
        <taxon>Debaryomycetaceae</taxon>
        <taxon>Spathaspora</taxon>
    </lineage>
</organism>
<feature type="compositionally biased region" description="Polar residues" evidence="1">
    <location>
        <begin position="15"/>
        <end position="27"/>
    </location>
</feature>
<evidence type="ECO:0000313" key="4">
    <source>
        <dbReference type="Proteomes" id="UP000694255"/>
    </source>
</evidence>
<feature type="domain" description="GDS1 winged helix" evidence="2">
    <location>
        <begin position="176"/>
        <end position="273"/>
    </location>
</feature>
<dbReference type="Proteomes" id="UP000694255">
    <property type="component" value="Unassembled WGS sequence"/>
</dbReference>
<feature type="region of interest" description="Disordered" evidence="1">
    <location>
        <begin position="1"/>
        <end position="27"/>
    </location>
</feature>
<evidence type="ECO:0000256" key="1">
    <source>
        <dbReference type="SAM" id="MobiDB-lite"/>
    </source>
</evidence>
<evidence type="ECO:0000259" key="2">
    <source>
        <dbReference type="Pfam" id="PF25318"/>
    </source>
</evidence>
<feature type="region of interest" description="Disordered" evidence="1">
    <location>
        <begin position="468"/>
        <end position="491"/>
    </location>
</feature>
<comment type="caution">
    <text evidence="3">The sequence shown here is derived from an EMBL/GenBank/DDBJ whole genome shotgun (WGS) entry which is preliminary data.</text>
</comment>
<dbReference type="Pfam" id="PF25318">
    <property type="entry name" value="WHD_GDS1"/>
    <property type="match status" value="1"/>
</dbReference>
<gene>
    <name evidence="3" type="ORF">J8A68_004951</name>
</gene>
<evidence type="ECO:0000313" key="3">
    <source>
        <dbReference type="EMBL" id="KAG7661492.1"/>
    </source>
</evidence>
<feature type="region of interest" description="Disordered" evidence="1">
    <location>
        <begin position="44"/>
        <end position="178"/>
    </location>
</feature>
<feature type="compositionally biased region" description="Low complexity" evidence="1">
    <location>
        <begin position="125"/>
        <end position="137"/>
    </location>
</feature>
<feature type="region of interest" description="Disordered" evidence="1">
    <location>
        <begin position="288"/>
        <end position="355"/>
    </location>
</feature>
<dbReference type="OrthoDB" id="4090479at2759"/>
<dbReference type="EMBL" id="JAGSYN010000218">
    <property type="protein sequence ID" value="KAG7661492.1"/>
    <property type="molecule type" value="Genomic_DNA"/>
</dbReference>
<dbReference type="RefSeq" id="XP_049261725.1">
    <property type="nucleotide sequence ID" value="XM_049408963.1"/>
</dbReference>
<dbReference type="AlphaFoldDB" id="A0A8J5QI22"/>
<feature type="compositionally biased region" description="Acidic residues" evidence="1">
    <location>
        <begin position="78"/>
        <end position="97"/>
    </location>
</feature>
<dbReference type="GeneID" id="73471751"/>
<accession>A0A8J5QI22</accession>
<proteinExistence type="predicted"/>
<feature type="compositionally biased region" description="Polar residues" evidence="1">
    <location>
        <begin position="333"/>
        <end position="342"/>
    </location>
</feature>
<sequence length="553" mass="60481">MALTDKRPIALPVTATHTPASPSFNPKTLSVATKARKASFALSPITEKLSIRDEEEELEQEQRRKHAKSGLLSPNSNNEEDEDEPEDDHDEDMEEVGSESIISRSISPDSLMNEHPSNEDQSRESTPPTTTSTPGSSQNLPTNKQKKKSISRAPIATGISTTIPVTGEKPKPEQTNDQSLEDDVLYAIFVILYQHDAAGQGMTVKQICDVLTEQHPEMASLSTKTSNLVSAKLNAYVKRVEKGDVNLKYAISRDWADASPKRMVYVYRGILAPDFHVYAKQLMEEQQRKKKEQQEQQQQSEGGSVEEEEEETSKSPGSQSPKSGGKKGGKGASTITSSNSLYDSDPLEAGKEASLAKPRRSTMFDLGVTRSTFWDGHIDKSNWFVPYLSAPVTASLTENSILMPITKEEDEEAEAAEDEDKENSDLELDFEVFADSDEDENVIETFKKNNKRSKSMSYLSSTKKNKGELTAAAAAPRASRAPSSHSPNAAAAAAALHAAALKAISTPSSTSAGSNKVTRGDKKWLNVIRSGFMTQDIGTPEDISLSELDKFFN</sequence>
<protein>
    <submittedName>
        <fullName evidence="3">GDS1</fullName>
    </submittedName>
</protein>
<feature type="compositionally biased region" description="Low complexity" evidence="1">
    <location>
        <begin position="314"/>
        <end position="323"/>
    </location>
</feature>
<reference evidence="3 4" key="1">
    <citation type="journal article" date="2021" name="DNA Res.">
        <title>Genome analysis of Candida subhashii reveals its hybrid nature and dual mitochondrial genome conformations.</title>
        <authorList>
            <person name="Mixao V."/>
            <person name="Hegedusova E."/>
            <person name="Saus E."/>
            <person name="Pryszcz L.P."/>
            <person name="Cillingova A."/>
            <person name="Nosek J."/>
            <person name="Gabaldon T."/>
        </authorList>
    </citation>
    <scope>NUCLEOTIDE SEQUENCE [LARGE SCALE GENOMIC DNA]</scope>
    <source>
        <strain evidence="3 4">CBS 10753</strain>
    </source>
</reference>
<dbReference type="InterPro" id="IPR057511">
    <property type="entry name" value="WH_GDS1"/>
</dbReference>
<feature type="compositionally biased region" description="Low complexity" evidence="1">
    <location>
        <begin position="471"/>
        <end position="491"/>
    </location>
</feature>
<name>A0A8J5QI22_9ASCO</name>